<dbReference type="GO" id="GO:0005739">
    <property type="term" value="C:mitochondrion"/>
    <property type="evidence" value="ECO:0007669"/>
    <property type="project" value="TreeGrafter"/>
</dbReference>
<feature type="domain" description="FAD-binding FR-type" evidence="3">
    <location>
        <begin position="83"/>
        <end position="233"/>
    </location>
</feature>
<keyword evidence="2" id="KW-0520">NAD</keyword>
<keyword evidence="1" id="KW-0560">Oxidoreductase</keyword>
<dbReference type="STRING" id="544712.C6H2P5"/>
<dbReference type="InterPro" id="IPR052128">
    <property type="entry name" value="Oxidoreductase_NAD-binding"/>
</dbReference>
<dbReference type="InterPro" id="IPR039261">
    <property type="entry name" value="FNR_nucleotide-bd"/>
</dbReference>
<organism evidence="4 5">
    <name type="scientific">Ajellomyces capsulatus (strain H143)</name>
    <name type="common">Darling's disease fungus</name>
    <name type="synonym">Histoplasma capsulatum</name>
    <dbReference type="NCBI Taxonomy" id="544712"/>
    <lineage>
        <taxon>Eukaryota</taxon>
        <taxon>Fungi</taxon>
        <taxon>Dikarya</taxon>
        <taxon>Ascomycota</taxon>
        <taxon>Pezizomycotina</taxon>
        <taxon>Eurotiomycetes</taxon>
        <taxon>Eurotiomycetidae</taxon>
        <taxon>Onygenales</taxon>
        <taxon>Ajellomycetaceae</taxon>
        <taxon>Histoplasma</taxon>
    </lineage>
</organism>
<evidence type="ECO:0000256" key="2">
    <source>
        <dbReference type="ARBA" id="ARBA00023027"/>
    </source>
</evidence>
<dbReference type="PROSITE" id="PS51384">
    <property type="entry name" value="FAD_FR"/>
    <property type="match status" value="1"/>
</dbReference>
<dbReference type="GO" id="GO:0016491">
    <property type="term" value="F:oxidoreductase activity"/>
    <property type="evidence" value="ECO:0007669"/>
    <property type="project" value="UniProtKB-KW"/>
</dbReference>
<dbReference type="EMBL" id="GG692419">
    <property type="protein sequence ID" value="EER45398.1"/>
    <property type="molecule type" value="Genomic_DNA"/>
</dbReference>
<dbReference type="AlphaFoldDB" id="C6H2P5"/>
<gene>
    <name evidence="4" type="ORF">HCDG_00977</name>
</gene>
<name>C6H2P5_AJECH</name>
<proteinExistence type="predicted"/>
<dbReference type="OrthoDB" id="436496at2759"/>
<dbReference type="Proteomes" id="UP000002624">
    <property type="component" value="Unassembled WGS sequence"/>
</dbReference>
<dbReference type="OMA" id="FHLYITN"/>
<dbReference type="PANTHER" id="PTHR46505">
    <property type="entry name" value="OXIDOREDUCTASE NAD-BINDING DOMAIN-CONTAINING PROTEIN 1"/>
    <property type="match status" value="1"/>
</dbReference>
<evidence type="ECO:0000259" key="3">
    <source>
        <dbReference type="PROSITE" id="PS51384"/>
    </source>
</evidence>
<sequence length="428" mass="47932">MHEGIRDSISHHKVAAGGAYLSVERGLILCSSMSNGISPHQDNPTSALSWWSQLNSGILSGDIWDMSTSIPHERRTAQEPRQDMLYRVHLSSITQVNPTIRILRLNVGRGPTYCHKDQKNECEVCLNPTLLTVLFNQNQSKPFHFLAGQWLDVHVPSVPQAGGFTITSTPSDALSLKNDSNSNETTEFPYIELAVQESPSNPPAAWLWRPKDEILGQELAVRVGGSFIWPPPDIPLEDIGRVVFVAGGVGINPLISMISHIFKDPSKLSHSPAIHLLYSTRSPTQPGPGGEDISKHLDQVLFFPRLRNILHSQQPQPQPHSQHRRQQQQEDRFLRLQFHLYITNLHEMPGNLPADFSLHKRRIKTTDLHEVIGGKREAIRNGYRSKGCRTVCYICGPPDMTDELVAGAEEVLGAGVGKEKSVFYEKWW</sequence>
<reference evidence="5" key="1">
    <citation type="submission" date="2009-05" db="EMBL/GenBank/DDBJ databases">
        <title>The genome sequence of Ajellomyces capsulatus strain H143.</title>
        <authorList>
            <person name="Champion M."/>
            <person name="Cuomo C.A."/>
            <person name="Ma L.-J."/>
            <person name="Henn M.R."/>
            <person name="Sil A."/>
            <person name="Goldman B."/>
            <person name="Young S.K."/>
            <person name="Kodira C.D."/>
            <person name="Zeng Q."/>
            <person name="Koehrsen M."/>
            <person name="Alvarado L."/>
            <person name="Berlin A.M."/>
            <person name="Borenstein D."/>
            <person name="Chen Z."/>
            <person name="Engels R."/>
            <person name="Freedman E."/>
            <person name="Gellesch M."/>
            <person name="Goldberg J."/>
            <person name="Griggs A."/>
            <person name="Gujja S."/>
            <person name="Heiman D.I."/>
            <person name="Hepburn T.A."/>
            <person name="Howarth C."/>
            <person name="Jen D."/>
            <person name="Larson L."/>
            <person name="Lewis B."/>
            <person name="Mehta T."/>
            <person name="Park D."/>
            <person name="Pearson M."/>
            <person name="Roberts A."/>
            <person name="Saif S."/>
            <person name="Shea T.D."/>
            <person name="Shenoy N."/>
            <person name="Sisk P."/>
            <person name="Stolte C."/>
            <person name="Sykes S."/>
            <person name="Walk T."/>
            <person name="White J."/>
            <person name="Yandava C."/>
            <person name="Klein B."/>
            <person name="McEwen J.G."/>
            <person name="Puccia R."/>
            <person name="Goldman G.H."/>
            <person name="Felipe M.S."/>
            <person name="Nino-Vega G."/>
            <person name="San-Blas G."/>
            <person name="Taylor J.W."/>
            <person name="Mendoza L."/>
            <person name="Galagan J.E."/>
            <person name="Nusbaum C."/>
            <person name="Birren B.W."/>
        </authorList>
    </citation>
    <scope>NUCLEOTIDE SEQUENCE [LARGE SCALE GENOMIC DNA]</scope>
    <source>
        <strain evidence="5">H143</strain>
    </source>
</reference>
<dbReference type="HOGENOM" id="CLU_003827_7_1_1"/>
<evidence type="ECO:0000313" key="4">
    <source>
        <dbReference type="EMBL" id="EER45398.1"/>
    </source>
</evidence>
<dbReference type="PANTHER" id="PTHR46505:SF1">
    <property type="entry name" value="OXIDOREDUCTASE NAD-BINDING DOMAIN-CONTAINING PROTEIN 1"/>
    <property type="match status" value="1"/>
</dbReference>
<protein>
    <recommendedName>
        <fullName evidence="3">FAD-binding FR-type domain-containing protein</fullName>
    </recommendedName>
</protein>
<dbReference type="InterPro" id="IPR017927">
    <property type="entry name" value="FAD-bd_FR_type"/>
</dbReference>
<evidence type="ECO:0000313" key="5">
    <source>
        <dbReference type="Proteomes" id="UP000002624"/>
    </source>
</evidence>
<dbReference type="SUPFAM" id="SSF52343">
    <property type="entry name" value="Ferredoxin reductase-like, C-terminal NADP-linked domain"/>
    <property type="match status" value="1"/>
</dbReference>
<dbReference type="CDD" id="cd00322">
    <property type="entry name" value="FNR_like"/>
    <property type="match status" value="1"/>
</dbReference>
<dbReference type="VEuPathDB" id="FungiDB:HCDG_00977"/>
<dbReference type="Gene3D" id="3.40.50.80">
    <property type="entry name" value="Nucleotide-binding domain of ferredoxin-NADP reductase (FNR) module"/>
    <property type="match status" value="1"/>
</dbReference>
<dbReference type="eggNOG" id="KOG0534">
    <property type="taxonomic scope" value="Eukaryota"/>
</dbReference>
<accession>C6H2P5</accession>
<evidence type="ECO:0000256" key="1">
    <source>
        <dbReference type="ARBA" id="ARBA00023002"/>
    </source>
</evidence>